<dbReference type="PANTHER" id="PTHR30537">
    <property type="entry name" value="HTH-TYPE TRANSCRIPTIONAL REGULATOR"/>
    <property type="match status" value="1"/>
</dbReference>
<evidence type="ECO:0000313" key="6">
    <source>
        <dbReference type="EMBL" id="SDD21974.1"/>
    </source>
</evidence>
<dbReference type="EMBL" id="FMZX01000005">
    <property type="protein sequence ID" value="SDD21974.1"/>
    <property type="molecule type" value="Genomic_DNA"/>
</dbReference>
<dbReference type="PANTHER" id="PTHR30537:SF21">
    <property type="entry name" value="HTH-TYPE TRANSCRIPTIONAL REGULATOR SINR-RELATED"/>
    <property type="match status" value="1"/>
</dbReference>
<dbReference type="AlphaFoldDB" id="A0A1G6SZC0"/>
<protein>
    <submittedName>
        <fullName evidence="6">DNA-binding transcriptional regulator, LysR family</fullName>
    </submittedName>
</protein>
<sequence>MISNPLFDLLDLRLIQRIARAGSLSAAGAALGLTPAAASRRLAVLERRLGLPLFARTTRRLRPTAEGEAFLPHVERILAATAEAEAALPGGTGALSGTLRFTAPATFGRKVLAPMLSGLLAAHPGLRLDLLLTDTLLDLVATGRDAAVRIRPTPRMLSNSNEALREACLAGLGIGLHSTWDVGEHLRRGELVALPPTLGVPEQLGIWLVFPGGIAAPARIRVLTEHLVQAFGPIPPWER</sequence>
<keyword evidence="7" id="KW-1185">Reference proteome</keyword>
<dbReference type="Gene3D" id="3.40.190.290">
    <property type="match status" value="1"/>
</dbReference>
<dbReference type="InterPro" id="IPR036388">
    <property type="entry name" value="WH-like_DNA-bd_sf"/>
</dbReference>
<dbReference type="SUPFAM" id="SSF53850">
    <property type="entry name" value="Periplasmic binding protein-like II"/>
    <property type="match status" value="1"/>
</dbReference>
<feature type="domain" description="HTH lysR-type" evidence="5">
    <location>
        <begin position="7"/>
        <end position="64"/>
    </location>
</feature>
<dbReference type="GO" id="GO:0003677">
    <property type="term" value="F:DNA binding"/>
    <property type="evidence" value="ECO:0007669"/>
    <property type="project" value="UniProtKB-KW"/>
</dbReference>
<dbReference type="Gene3D" id="3.40.190.10">
    <property type="entry name" value="Periplasmic binding protein-like II"/>
    <property type="match status" value="1"/>
</dbReference>
<evidence type="ECO:0000313" key="7">
    <source>
        <dbReference type="Proteomes" id="UP000198925"/>
    </source>
</evidence>
<proteinExistence type="inferred from homology"/>
<reference evidence="6 7" key="1">
    <citation type="submission" date="2016-10" db="EMBL/GenBank/DDBJ databases">
        <authorList>
            <person name="de Groot N.N."/>
        </authorList>
    </citation>
    <scope>NUCLEOTIDE SEQUENCE [LARGE SCALE GENOMIC DNA]</scope>
    <source>
        <strain evidence="6 7">CPCC 100156</strain>
    </source>
</reference>
<dbReference type="GO" id="GO:0003700">
    <property type="term" value="F:DNA-binding transcription factor activity"/>
    <property type="evidence" value="ECO:0007669"/>
    <property type="project" value="InterPro"/>
</dbReference>
<dbReference type="SUPFAM" id="SSF46785">
    <property type="entry name" value="Winged helix' DNA-binding domain"/>
    <property type="match status" value="1"/>
</dbReference>
<evidence type="ECO:0000256" key="4">
    <source>
        <dbReference type="ARBA" id="ARBA00023163"/>
    </source>
</evidence>
<dbReference type="STRING" id="938405.SAMN02927895_02352"/>
<dbReference type="Pfam" id="PF03466">
    <property type="entry name" value="LysR_substrate"/>
    <property type="match status" value="1"/>
</dbReference>
<name>A0A1G6SZC0_9PROT</name>
<dbReference type="Proteomes" id="UP000198925">
    <property type="component" value="Unassembled WGS sequence"/>
</dbReference>
<keyword evidence="4" id="KW-0804">Transcription</keyword>
<keyword evidence="2" id="KW-0805">Transcription regulation</keyword>
<dbReference type="PROSITE" id="PS50931">
    <property type="entry name" value="HTH_LYSR"/>
    <property type="match status" value="1"/>
</dbReference>
<dbReference type="InterPro" id="IPR058163">
    <property type="entry name" value="LysR-type_TF_proteobact-type"/>
</dbReference>
<dbReference type="RefSeq" id="WP_090663457.1">
    <property type="nucleotide sequence ID" value="NZ_FMZX01000005.1"/>
</dbReference>
<dbReference type="Gene3D" id="1.10.10.10">
    <property type="entry name" value="Winged helix-like DNA-binding domain superfamily/Winged helix DNA-binding domain"/>
    <property type="match status" value="1"/>
</dbReference>
<accession>A0A1G6SZC0</accession>
<dbReference type="InterPro" id="IPR005119">
    <property type="entry name" value="LysR_subst-bd"/>
</dbReference>
<evidence type="ECO:0000256" key="1">
    <source>
        <dbReference type="ARBA" id="ARBA00009437"/>
    </source>
</evidence>
<dbReference type="Pfam" id="PF00126">
    <property type="entry name" value="HTH_1"/>
    <property type="match status" value="1"/>
</dbReference>
<evidence type="ECO:0000259" key="5">
    <source>
        <dbReference type="PROSITE" id="PS50931"/>
    </source>
</evidence>
<organism evidence="6 7">
    <name type="scientific">Belnapia rosea</name>
    <dbReference type="NCBI Taxonomy" id="938405"/>
    <lineage>
        <taxon>Bacteria</taxon>
        <taxon>Pseudomonadati</taxon>
        <taxon>Pseudomonadota</taxon>
        <taxon>Alphaproteobacteria</taxon>
        <taxon>Acetobacterales</taxon>
        <taxon>Roseomonadaceae</taxon>
        <taxon>Belnapia</taxon>
    </lineage>
</organism>
<evidence type="ECO:0000256" key="2">
    <source>
        <dbReference type="ARBA" id="ARBA00023015"/>
    </source>
</evidence>
<evidence type="ECO:0000256" key="3">
    <source>
        <dbReference type="ARBA" id="ARBA00023125"/>
    </source>
</evidence>
<comment type="similarity">
    <text evidence="1">Belongs to the LysR transcriptional regulatory family.</text>
</comment>
<gene>
    <name evidence="6" type="ORF">SAMN04487779_1005218</name>
</gene>
<keyword evidence="3 6" id="KW-0238">DNA-binding</keyword>
<dbReference type="InterPro" id="IPR000847">
    <property type="entry name" value="LysR_HTH_N"/>
</dbReference>
<dbReference type="InterPro" id="IPR036390">
    <property type="entry name" value="WH_DNA-bd_sf"/>
</dbReference>
<dbReference type="FunFam" id="1.10.10.10:FF:000001">
    <property type="entry name" value="LysR family transcriptional regulator"/>
    <property type="match status" value="1"/>
</dbReference>